<evidence type="ECO:0000313" key="3">
    <source>
        <dbReference type="Proteomes" id="UP001521785"/>
    </source>
</evidence>
<protein>
    <submittedName>
        <fullName evidence="2">Mitochondrial aspartate-glutamate transporter agc1</fullName>
    </submittedName>
</protein>
<accession>A0ABR3SAR8</accession>
<organism evidence="2 3">
    <name type="scientific">Paraconiothyrium brasiliense</name>
    <dbReference type="NCBI Taxonomy" id="300254"/>
    <lineage>
        <taxon>Eukaryota</taxon>
        <taxon>Fungi</taxon>
        <taxon>Dikarya</taxon>
        <taxon>Ascomycota</taxon>
        <taxon>Pezizomycotina</taxon>
        <taxon>Dothideomycetes</taxon>
        <taxon>Pleosporomycetidae</taxon>
        <taxon>Pleosporales</taxon>
        <taxon>Massarineae</taxon>
        <taxon>Didymosphaeriaceae</taxon>
        <taxon>Paraconiothyrium</taxon>
    </lineage>
</organism>
<keyword evidence="3" id="KW-1185">Reference proteome</keyword>
<feature type="compositionally biased region" description="Gly residues" evidence="1">
    <location>
        <begin position="60"/>
        <end position="69"/>
    </location>
</feature>
<dbReference type="EMBL" id="JAKJXO020000001">
    <property type="protein sequence ID" value="KAL1613272.1"/>
    <property type="molecule type" value="Genomic_DNA"/>
</dbReference>
<gene>
    <name evidence="2" type="primary">AGC1_2</name>
    <name evidence="2" type="ORF">SLS60_001504</name>
</gene>
<feature type="region of interest" description="Disordered" evidence="1">
    <location>
        <begin position="49"/>
        <end position="69"/>
    </location>
</feature>
<evidence type="ECO:0000313" key="2">
    <source>
        <dbReference type="EMBL" id="KAL1613272.1"/>
    </source>
</evidence>
<dbReference type="Proteomes" id="UP001521785">
    <property type="component" value="Unassembled WGS sequence"/>
</dbReference>
<sequence length="69" mass="7159">MGSHASEGPSGHVEPGVGLAEAKAPLAYLRSRNALKVILDLDENFGRPRLPKGTKFTGIPGFGGKTQAS</sequence>
<proteinExistence type="predicted"/>
<name>A0ABR3SAR8_9PLEO</name>
<reference evidence="2 3" key="1">
    <citation type="submission" date="2024-02" db="EMBL/GenBank/DDBJ databases">
        <title>De novo assembly and annotation of 12 fungi associated with fruit tree decline syndrome in Ontario, Canada.</title>
        <authorList>
            <person name="Sulman M."/>
            <person name="Ellouze W."/>
            <person name="Ilyukhin E."/>
        </authorList>
    </citation>
    <scope>NUCLEOTIDE SEQUENCE [LARGE SCALE GENOMIC DNA]</scope>
    <source>
        <strain evidence="2 3">M42-189</strain>
    </source>
</reference>
<evidence type="ECO:0000256" key="1">
    <source>
        <dbReference type="SAM" id="MobiDB-lite"/>
    </source>
</evidence>
<comment type="caution">
    <text evidence="2">The sequence shown here is derived from an EMBL/GenBank/DDBJ whole genome shotgun (WGS) entry which is preliminary data.</text>
</comment>